<dbReference type="InterPro" id="IPR010967">
    <property type="entry name" value="NqrE"/>
</dbReference>
<dbReference type="GO" id="GO:0005886">
    <property type="term" value="C:plasma membrane"/>
    <property type="evidence" value="ECO:0007669"/>
    <property type="project" value="UniProtKB-SubCell"/>
</dbReference>
<dbReference type="HAMAP" id="MF_00429">
    <property type="entry name" value="NqrE"/>
    <property type="match status" value="1"/>
</dbReference>
<comment type="caution">
    <text evidence="15">The sequence shown here is derived from an EMBL/GenBank/DDBJ whole genome shotgun (WGS) entry which is preliminary data.</text>
</comment>
<keyword evidence="6 14" id="KW-1278">Translocase</keyword>
<dbReference type="PIRSF" id="PIRSF006102">
    <property type="entry name" value="NQR_DE"/>
    <property type="match status" value="1"/>
</dbReference>
<keyword evidence="12 14" id="KW-0472">Membrane</keyword>
<dbReference type="GO" id="GO:0009276">
    <property type="term" value="C:Gram-negative-bacterium-type cell wall"/>
    <property type="evidence" value="ECO:0007669"/>
    <property type="project" value="InterPro"/>
</dbReference>
<evidence type="ECO:0000256" key="9">
    <source>
        <dbReference type="ARBA" id="ARBA00023053"/>
    </source>
</evidence>
<evidence type="ECO:0000256" key="13">
    <source>
        <dbReference type="ARBA" id="ARBA00023201"/>
    </source>
</evidence>
<dbReference type="PANTHER" id="PTHR30335:SF1">
    <property type="entry name" value="NA(+)-TRANSLOCATING NADH-QUINONE REDUCTASE SUBUNIT E"/>
    <property type="match status" value="1"/>
</dbReference>
<protein>
    <recommendedName>
        <fullName evidence="14">Na(+)-translocating NADH-quinone reductase subunit E</fullName>
        <shortName evidence="14">Na(+)-NQR subunit E</shortName>
        <shortName evidence="14">Na(+)-translocating NQR subunit E</shortName>
        <ecNumber evidence="14">7.2.1.1</ecNumber>
    </recommendedName>
    <alternativeName>
        <fullName evidence="14">NQR complex subunit E</fullName>
    </alternativeName>
    <alternativeName>
        <fullName evidence="14">NQR-1 subunit E</fullName>
    </alternativeName>
</protein>
<keyword evidence="8 14" id="KW-0520">NAD</keyword>
<dbReference type="EC" id="7.2.1.1" evidence="14"/>
<keyword evidence="5 14" id="KW-0812">Transmembrane</keyword>
<evidence type="ECO:0000256" key="8">
    <source>
        <dbReference type="ARBA" id="ARBA00023027"/>
    </source>
</evidence>
<reference evidence="15 16" key="1">
    <citation type="submission" date="2020-08" db="EMBL/GenBank/DDBJ databases">
        <title>Acidobacteriota in marine sediments use diverse sulfur dissimilation pathways.</title>
        <authorList>
            <person name="Wasmund K."/>
        </authorList>
    </citation>
    <scope>NUCLEOTIDE SEQUENCE [LARGE SCALE GENOMIC DNA]</scope>
    <source>
        <strain evidence="15">MAG AM3-A</strain>
    </source>
</reference>
<dbReference type="PANTHER" id="PTHR30335">
    <property type="entry name" value="INTEGRAL MEMBRANE PROTEIN OF SOXR-REDUCING COMPLEX"/>
    <property type="match status" value="1"/>
</dbReference>
<evidence type="ECO:0000256" key="10">
    <source>
        <dbReference type="ARBA" id="ARBA00023065"/>
    </source>
</evidence>
<evidence type="ECO:0000256" key="11">
    <source>
        <dbReference type="ARBA" id="ARBA00023075"/>
    </source>
</evidence>
<feature type="transmembrane region" description="Helical" evidence="14">
    <location>
        <begin position="178"/>
        <end position="202"/>
    </location>
</feature>
<feature type="transmembrane region" description="Helical" evidence="14">
    <location>
        <begin position="38"/>
        <end position="63"/>
    </location>
</feature>
<dbReference type="Proteomes" id="UP000598633">
    <property type="component" value="Unassembled WGS sequence"/>
</dbReference>
<keyword evidence="3 14" id="KW-1003">Cell membrane</keyword>
<evidence type="ECO:0000256" key="5">
    <source>
        <dbReference type="ARBA" id="ARBA00022692"/>
    </source>
</evidence>
<keyword evidence="13 14" id="KW-0739">Sodium transport</keyword>
<evidence type="ECO:0000256" key="12">
    <source>
        <dbReference type="ARBA" id="ARBA00023136"/>
    </source>
</evidence>
<dbReference type="Pfam" id="PF02508">
    <property type="entry name" value="Rnf-Nqr"/>
    <property type="match status" value="1"/>
</dbReference>
<feature type="transmembrane region" description="Helical" evidence="14">
    <location>
        <begin position="83"/>
        <end position="104"/>
    </location>
</feature>
<evidence type="ECO:0000256" key="3">
    <source>
        <dbReference type="ARBA" id="ARBA00022475"/>
    </source>
</evidence>
<evidence type="ECO:0000256" key="2">
    <source>
        <dbReference type="ARBA" id="ARBA00022448"/>
    </source>
</evidence>
<name>A0A8J7C578_9BACT</name>
<dbReference type="AlphaFoldDB" id="A0A8J7C578"/>
<feature type="transmembrane region" description="Helical" evidence="14">
    <location>
        <begin position="146"/>
        <end position="166"/>
    </location>
</feature>
<keyword evidence="11 14" id="KW-0830">Ubiquinone</keyword>
<keyword evidence="9 14" id="KW-0915">Sodium</keyword>
<evidence type="ECO:0000313" key="16">
    <source>
        <dbReference type="Proteomes" id="UP000598633"/>
    </source>
</evidence>
<sequence length="204" mass="21879">MEHYLSLAVKAIFVENMALAFFLGMCSFLAVSKKVETALGLGAAVTFVLTVTAPLNNLIYNYLLKEGALTWLNPAWSGVDLSFVRFLAFIGSIAASVQIVEMTLDRYAPKLYSALGVFLPLIAVNCAILGGSLFMVERDYTFGESAVYGFGSGFGFLLAIVALAAIREKMVYSDVPPALRGLGITFLVTGLMAIAFMAFAGIQL</sequence>
<comment type="subcellular location">
    <subcellularLocation>
        <location evidence="14">Cell membrane</location>
        <topology evidence="14">Multi-pass membrane protein</topology>
    </subcellularLocation>
    <subcellularLocation>
        <location evidence="1">Endomembrane system</location>
        <topology evidence="1">Multi-pass membrane protein</topology>
    </subcellularLocation>
</comment>
<evidence type="ECO:0000256" key="1">
    <source>
        <dbReference type="ARBA" id="ARBA00004127"/>
    </source>
</evidence>
<keyword evidence="7 14" id="KW-1133">Transmembrane helix</keyword>
<evidence type="ECO:0000256" key="14">
    <source>
        <dbReference type="HAMAP-Rule" id="MF_00429"/>
    </source>
</evidence>
<feature type="transmembrane region" description="Helical" evidence="14">
    <location>
        <begin position="111"/>
        <end position="134"/>
    </location>
</feature>
<dbReference type="NCBIfam" id="TIGR01940">
    <property type="entry name" value="nqrE"/>
    <property type="match status" value="1"/>
</dbReference>
<proteinExistence type="inferred from homology"/>
<keyword evidence="4" id="KW-0997">Cell inner membrane</keyword>
<evidence type="ECO:0000256" key="7">
    <source>
        <dbReference type="ARBA" id="ARBA00022989"/>
    </source>
</evidence>
<dbReference type="InterPro" id="IPR050133">
    <property type="entry name" value="NqrDE/RnfAE_oxidrdctase"/>
</dbReference>
<feature type="transmembrane region" description="Helical" evidence="14">
    <location>
        <begin position="12"/>
        <end position="31"/>
    </location>
</feature>
<dbReference type="GO" id="GO:0022904">
    <property type="term" value="P:respiratory electron transport chain"/>
    <property type="evidence" value="ECO:0007669"/>
    <property type="project" value="InterPro"/>
</dbReference>
<gene>
    <name evidence="14 15" type="primary">nqrE</name>
    <name evidence="15" type="ORF">IFJ97_04980</name>
</gene>
<dbReference type="EMBL" id="JACXWA010000081">
    <property type="protein sequence ID" value="MBD3870696.1"/>
    <property type="molecule type" value="Genomic_DNA"/>
</dbReference>
<evidence type="ECO:0000256" key="6">
    <source>
        <dbReference type="ARBA" id="ARBA00022967"/>
    </source>
</evidence>
<keyword evidence="2 14" id="KW-0813">Transport</keyword>
<evidence type="ECO:0000313" key="15">
    <source>
        <dbReference type="EMBL" id="MBD3870696.1"/>
    </source>
</evidence>
<dbReference type="GO" id="GO:0006814">
    <property type="term" value="P:sodium ion transport"/>
    <property type="evidence" value="ECO:0007669"/>
    <property type="project" value="UniProtKB-UniRule"/>
</dbReference>
<comment type="catalytic activity">
    <reaction evidence="14">
        <text>a ubiquinone + n Na(+)(in) + NADH + H(+) = a ubiquinol + n Na(+)(out) + NAD(+)</text>
        <dbReference type="Rhea" id="RHEA:47748"/>
        <dbReference type="Rhea" id="RHEA-COMP:9565"/>
        <dbReference type="Rhea" id="RHEA-COMP:9566"/>
        <dbReference type="ChEBI" id="CHEBI:15378"/>
        <dbReference type="ChEBI" id="CHEBI:16389"/>
        <dbReference type="ChEBI" id="CHEBI:17976"/>
        <dbReference type="ChEBI" id="CHEBI:29101"/>
        <dbReference type="ChEBI" id="CHEBI:57540"/>
        <dbReference type="ChEBI" id="CHEBI:57945"/>
        <dbReference type="EC" id="7.2.1.1"/>
    </reaction>
</comment>
<evidence type="ECO:0000256" key="4">
    <source>
        <dbReference type="ARBA" id="ARBA00022519"/>
    </source>
</evidence>
<dbReference type="GO" id="GO:0012505">
    <property type="term" value="C:endomembrane system"/>
    <property type="evidence" value="ECO:0007669"/>
    <property type="project" value="UniProtKB-SubCell"/>
</dbReference>
<keyword evidence="10 14" id="KW-0406">Ion transport</keyword>
<dbReference type="GO" id="GO:0016655">
    <property type="term" value="F:oxidoreductase activity, acting on NAD(P)H, quinone or similar compound as acceptor"/>
    <property type="evidence" value="ECO:0007669"/>
    <property type="project" value="UniProtKB-UniRule"/>
</dbReference>
<organism evidence="15 16">
    <name type="scientific">Candidatus Sulfomarinibacter kjeldsenii</name>
    <dbReference type="NCBI Taxonomy" id="2885994"/>
    <lineage>
        <taxon>Bacteria</taxon>
        <taxon>Pseudomonadati</taxon>
        <taxon>Acidobacteriota</taxon>
        <taxon>Thermoanaerobaculia</taxon>
        <taxon>Thermoanaerobaculales</taxon>
        <taxon>Candidatus Sulfomarinibacteraceae</taxon>
        <taxon>Candidatus Sulfomarinibacter</taxon>
    </lineage>
</organism>
<comment type="function">
    <text evidence="14">NQR complex catalyzes the reduction of ubiquinone-1 to ubiquinol by two successive reactions, coupled with the transport of Na(+) ions from the cytoplasm to the periplasm. NqrA to NqrE are probably involved in the second step, the conversion of ubisemiquinone to ubiquinol.</text>
</comment>
<dbReference type="InterPro" id="IPR003667">
    <property type="entry name" value="NqrDE/RnfAE"/>
</dbReference>
<comment type="subunit">
    <text evidence="14">Composed of six subunits; NqrA, NqrB, NqrC, NqrD, NqrE and NqrF.</text>
</comment>
<comment type="similarity">
    <text evidence="14">Belongs to the NqrDE/RnfAE family.</text>
</comment>
<accession>A0A8J7C578</accession>